<accession>A0A1G2NWF0</accession>
<feature type="region of interest" description="Disordered" evidence="1">
    <location>
        <begin position="192"/>
        <end position="244"/>
    </location>
</feature>
<keyword evidence="2" id="KW-0472">Membrane</keyword>
<reference evidence="3 4" key="1">
    <citation type="journal article" date="2016" name="Nat. Commun.">
        <title>Thousands of microbial genomes shed light on interconnected biogeochemical processes in an aquifer system.</title>
        <authorList>
            <person name="Anantharaman K."/>
            <person name="Brown C.T."/>
            <person name="Hug L.A."/>
            <person name="Sharon I."/>
            <person name="Castelle C.J."/>
            <person name="Probst A.J."/>
            <person name="Thomas B.C."/>
            <person name="Singh A."/>
            <person name="Wilkins M.J."/>
            <person name="Karaoz U."/>
            <person name="Brodie E.L."/>
            <person name="Williams K.H."/>
            <person name="Hubbard S.S."/>
            <person name="Banfield J.F."/>
        </authorList>
    </citation>
    <scope>NUCLEOTIDE SEQUENCE [LARGE SCALE GENOMIC DNA]</scope>
</reference>
<gene>
    <name evidence="3" type="ORF">A3H68_01490</name>
</gene>
<keyword evidence="2" id="KW-0812">Transmembrane</keyword>
<keyword evidence="2" id="KW-1133">Transmembrane helix</keyword>
<proteinExistence type="predicted"/>
<evidence type="ECO:0008006" key="5">
    <source>
        <dbReference type="Google" id="ProtNLM"/>
    </source>
</evidence>
<dbReference type="InterPro" id="IPR013783">
    <property type="entry name" value="Ig-like_fold"/>
</dbReference>
<comment type="caution">
    <text evidence="3">The sequence shown here is derived from an EMBL/GenBank/DDBJ whole genome shotgun (WGS) entry which is preliminary data.</text>
</comment>
<dbReference type="Proteomes" id="UP000176429">
    <property type="component" value="Unassembled WGS sequence"/>
</dbReference>
<evidence type="ECO:0000256" key="2">
    <source>
        <dbReference type="SAM" id="Phobius"/>
    </source>
</evidence>
<evidence type="ECO:0000313" key="4">
    <source>
        <dbReference type="Proteomes" id="UP000176429"/>
    </source>
</evidence>
<sequence>MDAPNLKKMNPAQTDGKKTAIYIILIAAFTIGTVVAFYNFGKIPRNVSEFADKLFAGAITLIVGNGNDDDADLNTITIEKITEPIESGKPFTLNWNYGENNGTYFINYECAESGRVKLTLVKNSSQNNPDRKISCGENYQIPGDGKVALAANSTAAQESELKIQIVYSETGTSESARGAAVIIIKPVAQTASGNTASGTAKTPDTSRPKPQTNTNTQSSGLTPGPETNTEYQVSQSQGTQAQGKSDLYSNITAYGTLNSNNEFTATTTLKSTDKIAVRFEIVNHGTVETGTWYFNAVLPTFPSHIFTSESQQSLKPGEKIVFTLGFNKVAKKDGNEFVVNADPANSINEASETNNIAKLTMNDVKF</sequence>
<feature type="transmembrane region" description="Helical" evidence="2">
    <location>
        <begin position="20"/>
        <end position="40"/>
    </location>
</feature>
<evidence type="ECO:0000313" key="3">
    <source>
        <dbReference type="EMBL" id="OHA40388.1"/>
    </source>
</evidence>
<dbReference type="Gene3D" id="2.60.40.10">
    <property type="entry name" value="Immunoglobulins"/>
    <property type="match status" value="1"/>
</dbReference>
<protein>
    <recommendedName>
        <fullName evidence="5">CARDB domain-containing protein</fullName>
    </recommendedName>
</protein>
<organism evidence="3 4">
    <name type="scientific">Candidatus Taylorbacteria bacterium RIFCSPLOWO2_02_FULL_46_40</name>
    <dbReference type="NCBI Taxonomy" id="1802329"/>
    <lineage>
        <taxon>Bacteria</taxon>
        <taxon>Candidatus Tayloriibacteriota</taxon>
    </lineage>
</organism>
<dbReference type="EMBL" id="MHSH01000052">
    <property type="protein sequence ID" value="OHA40388.1"/>
    <property type="molecule type" value="Genomic_DNA"/>
</dbReference>
<evidence type="ECO:0000256" key="1">
    <source>
        <dbReference type="SAM" id="MobiDB-lite"/>
    </source>
</evidence>
<dbReference type="AlphaFoldDB" id="A0A1G2NWF0"/>
<name>A0A1G2NWF0_9BACT</name>